<feature type="binding site" evidence="11">
    <location>
        <position position="104"/>
    </location>
    <ligand>
        <name>Zn(2+)</name>
        <dbReference type="ChEBI" id="CHEBI:29105"/>
        <note>catalytic</note>
    </ligand>
</feature>
<dbReference type="PROSITE" id="PS00903">
    <property type="entry name" value="CYT_DCMP_DEAMINASES_1"/>
    <property type="match status" value="1"/>
</dbReference>
<dbReference type="NCBIfam" id="TIGR01354">
    <property type="entry name" value="cyt_deam_tetra"/>
    <property type="match status" value="1"/>
</dbReference>
<sequence length="154" mass="16928">MSVGSLIDFDQLDEEVQKLIRESASARSFSYSPYSKFKVGSALLCEDGSVRTGCNVENASFSVTICAERCALIKAVSEGRQRFRSIGIVADRIDGRLTTPCGVCRQMLSEFGDFAVYIASPDMRQALVTTTHELLPHVFRKGSKNNFESSSMPV</sequence>
<dbReference type="RefSeq" id="XP_011502077.1">
    <property type="nucleotide sequence ID" value="XM_011503775.1"/>
</dbReference>
<evidence type="ECO:0000256" key="9">
    <source>
        <dbReference type="ARBA" id="ARBA00049558"/>
    </source>
</evidence>
<evidence type="ECO:0000256" key="10">
    <source>
        <dbReference type="PIRSR" id="PIRSR606262-1"/>
    </source>
</evidence>
<evidence type="ECO:0000256" key="7">
    <source>
        <dbReference type="ARBA" id="ARBA00022833"/>
    </source>
</evidence>
<feature type="binding site" evidence="11">
    <location>
        <position position="66"/>
    </location>
    <ligand>
        <name>Zn(2+)</name>
        <dbReference type="ChEBI" id="CHEBI:29105"/>
        <note>catalytic</note>
    </ligand>
</feature>
<comment type="cofactor">
    <cofactor evidence="1 11 12">
        <name>Zn(2+)</name>
        <dbReference type="ChEBI" id="CHEBI:29105"/>
    </cofactor>
</comment>
<evidence type="ECO:0000256" key="12">
    <source>
        <dbReference type="RuleBase" id="RU364006"/>
    </source>
</evidence>
<organism evidence="14 15">
    <name type="scientific">Ceratosolen solmsi marchali</name>
    <dbReference type="NCBI Taxonomy" id="326594"/>
    <lineage>
        <taxon>Eukaryota</taxon>
        <taxon>Metazoa</taxon>
        <taxon>Ecdysozoa</taxon>
        <taxon>Arthropoda</taxon>
        <taxon>Hexapoda</taxon>
        <taxon>Insecta</taxon>
        <taxon>Pterygota</taxon>
        <taxon>Neoptera</taxon>
        <taxon>Endopterygota</taxon>
        <taxon>Hymenoptera</taxon>
        <taxon>Apocrita</taxon>
        <taxon>Proctotrupomorpha</taxon>
        <taxon>Chalcidoidea</taxon>
        <taxon>Agaonidae</taxon>
        <taxon>Agaoninae</taxon>
        <taxon>Ceratosolen</taxon>
    </lineage>
</organism>
<dbReference type="FunFam" id="3.40.140.10:FF:000008">
    <property type="entry name" value="Cytidine deaminase"/>
    <property type="match status" value="1"/>
</dbReference>
<name>A0AAJ6YQ02_9HYME</name>
<dbReference type="InterPro" id="IPR016192">
    <property type="entry name" value="APOBEC/CMP_deaminase_Zn-bd"/>
</dbReference>
<evidence type="ECO:0000256" key="4">
    <source>
        <dbReference type="ARBA" id="ARBA00012783"/>
    </source>
</evidence>
<dbReference type="GO" id="GO:0004126">
    <property type="term" value="F:cytidine deaminase activity"/>
    <property type="evidence" value="ECO:0007669"/>
    <property type="project" value="UniProtKB-UniRule"/>
</dbReference>
<dbReference type="Proteomes" id="UP000695007">
    <property type="component" value="Unplaced"/>
</dbReference>
<evidence type="ECO:0000256" key="6">
    <source>
        <dbReference type="ARBA" id="ARBA00022801"/>
    </source>
</evidence>
<dbReference type="InterPro" id="IPR006262">
    <property type="entry name" value="Cyt_deam_tetra"/>
</dbReference>
<dbReference type="PANTHER" id="PTHR11644:SF2">
    <property type="entry name" value="CYTIDINE DEAMINASE"/>
    <property type="match status" value="1"/>
</dbReference>
<keyword evidence="7 11" id="KW-0862">Zinc</keyword>
<dbReference type="GO" id="GO:0055086">
    <property type="term" value="P:nucleobase-containing small molecule metabolic process"/>
    <property type="evidence" value="ECO:0007669"/>
    <property type="project" value="UniProtKB-ARBA"/>
</dbReference>
<dbReference type="InterPro" id="IPR002125">
    <property type="entry name" value="CMP_dCMP_dom"/>
</dbReference>
<feature type="domain" description="CMP/dCMP-type deaminase" evidence="13">
    <location>
        <begin position="14"/>
        <end position="142"/>
    </location>
</feature>
<keyword evidence="6 12" id="KW-0378">Hydrolase</keyword>
<dbReference type="SUPFAM" id="SSF53927">
    <property type="entry name" value="Cytidine deaminase-like"/>
    <property type="match status" value="1"/>
</dbReference>
<comment type="function">
    <text evidence="2 12">This enzyme scavenges exogenous and endogenous cytidine and 2'-deoxycytidine for UMP synthesis.</text>
</comment>
<evidence type="ECO:0000259" key="13">
    <source>
        <dbReference type="PROSITE" id="PS51747"/>
    </source>
</evidence>
<dbReference type="InterPro" id="IPR050202">
    <property type="entry name" value="Cyt/Deoxycyt_deaminase"/>
</dbReference>
<dbReference type="NCBIfam" id="NF004064">
    <property type="entry name" value="PRK05578.1"/>
    <property type="match status" value="1"/>
</dbReference>
<evidence type="ECO:0000313" key="14">
    <source>
        <dbReference type="Proteomes" id="UP000695007"/>
    </source>
</evidence>
<evidence type="ECO:0000256" key="11">
    <source>
        <dbReference type="PIRSR" id="PIRSR606262-3"/>
    </source>
</evidence>
<keyword evidence="14" id="KW-1185">Reference proteome</keyword>
<dbReference type="GO" id="GO:0008270">
    <property type="term" value="F:zinc ion binding"/>
    <property type="evidence" value="ECO:0007669"/>
    <property type="project" value="UniProtKB-UniRule"/>
</dbReference>
<evidence type="ECO:0000256" key="5">
    <source>
        <dbReference type="ARBA" id="ARBA00022723"/>
    </source>
</evidence>
<dbReference type="GO" id="GO:0005829">
    <property type="term" value="C:cytosol"/>
    <property type="evidence" value="ECO:0007669"/>
    <property type="project" value="TreeGrafter"/>
</dbReference>
<dbReference type="GO" id="GO:0072527">
    <property type="term" value="P:pyrimidine-containing compound metabolic process"/>
    <property type="evidence" value="ECO:0007669"/>
    <property type="project" value="UniProtKB-ARBA"/>
</dbReference>
<dbReference type="Gene3D" id="3.40.140.10">
    <property type="entry name" value="Cytidine Deaminase, domain 2"/>
    <property type="match status" value="1"/>
</dbReference>
<accession>A0AAJ6YQ02</accession>
<dbReference type="CDD" id="cd01283">
    <property type="entry name" value="cytidine_deaminase"/>
    <property type="match status" value="1"/>
</dbReference>
<keyword evidence="5 11" id="KW-0479">Metal-binding</keyword>
<comment type="similarity">
    <text evidence="3 12">Belongs to the cytidine and deoxycytidylate deaminase family.</text>
</comment>
<dbReference type="GO" id="GO:0042802">
    <property type="term" value="F:identical protein binding"/>
    <property type="evidence" value="ECO:0007669"/>
    <property type="project" value="UniProtKB-ARBA"/>
</dbReference>
<evidence type="ECO:0000313" key="15">
    <source>
        <dbReference type="RefSeq" id="XP_011502077.1"/>
    </source>
</evidence>
<evidence type="ECO:0000256" key="2">
    <source>
        <dbReference type="ARBA" id="ARBA00003949"/>
    </source>
</evidence>
<dbReference type="PANTHER" id="PTHR11644">
    <property type="entry name" value="CYTIDINE DEAMINASE"/>
    <property type="match status" value="1"/>
</dbReference>
<feature type="active site" description="Proton donor" evidence="10">
    <location>
        <position position="68"/>
    </location>
</feature>
<dbReference type="Pfam" id="PF00383">
    <property type="entry name" value="dCMP_cyt_deam_1"/>
    <property type="match status" value="1"/>
</dbReference>
<dbReference type="InterPro" id="IPR016193">
    <property type="entry name" value="Cytidine_deaminase-like"/>
</dbReference>
<gene>
    <name evidence="15" type="primary">LOC105365574</name>
</gene>
<reference evidence="15" key="1">
    <citation type="submission" date="2025-08" db="UniProtKB">
        <authorList>
            <consortium name="RefSeq"/>
        </authorList>
    </citation>
    <scope>IDENTIFICATION</scope>
</reference>
<protein>
    <recommendedName>
        <fullName evidence="4 12">Cytidine deaminase</fullName>
        <ecNumber evidence="4 12">3.5.4.5</ecNumber>
    </recommendedName>
    <alternativeName>
        <fullName evidence="8 12">Cytidine aminohydrolase</fullName>
    </alternativeName>
</protein>
<evidence type="ECO:0000256" key="1">
    <source>
        <dbReference type="ARBA" id="ARBA00001947"/>
    </source>
</evidence>
<dbReference type="KEGG" id="csol:105365574"/>
<proteinExistence type="inferred from homology"/>
<dbReference type="PROSITE" id="PS51747">
    <property type="entry name" value="CYT_DCMP_DEAMINASES_2"/>
    <property type="match status" value="1"/>
</dbReference>
<evidence type="ECO:0000256" key="8">
    <source>
        <dbReference type="ARBA" id="ARBA00032005"/>
    </source>
</evidence>
<comment type="catalytic activity">
    <reaction evidence="12">
        <text>2'-deoxycytidine + H2O + H(+) = 2'-deoxyuridine + NH4(+)</text>
        <dbReference type="Rhea" id="RHEA:13433"/>
        <dbReference type="ChEBI" id="CHEBI:15377"/>
        <dbReference type="ChEBI" id="CHEBI:15378"/>
        <dbReference type="ChEBI" id="CHEBI:15698"/>
        <dbReference type="ChEBI" id="CHEBI:16450"/>
        <dbReference type="ChEBI" id="CHEBI:28938"/>
        <dbReference type="EC" id="3.5.4.5"/>
    </reaction>
</comment>
<dbReference type="AlphaFoldDB" id="A0AAJ6YQ02"/>
<dbReference type="EC" id="3.5.4.5" evidence="4 12"/>
<comment type="catalytic activity">
    <reaction evidence="9 12">
        <text>cytidine + H2O + H(+) = uridine + NH4(+)</text>
        <dbReference type="Rhea" id="RHEA:16069"/>
        <dbReference type="ChEBI" id="CHEBI:15377"/>
        <dbReference type="ChEBI" id="CHEBI:15378"/>
        <dbReference type="ChEBI" id="CHEBI:16704"/>
        <dbReference type="ChEBI" id="CHEBI:17562"/>
        <dbReference type="ChEBI" id="CHEBI:28938"/>
        <dbReference type="EC" id="3.5.4.5"/>
    </reaction>
</comment>
<evidence type="ECO:0000256" key="3">
    <source>
        <dbReference type="ARBA" id="ARBA00006576"/>
    </source>
</evidence>
<dbReference type="GeneID" id="105365574"/>
<feature type="binding site" evidence="11">
    <location>
        <position position="101"/>
    </location>
    <ligand>
        <name>Zn(2+)</name>
        <dbReference type="ChEBI" id="CHEBI:29105"/>
        <note>catalytic</note>
    </ligand>
</feature>